<dbReference type="GO" id="GO:0008270">
    <property type="term" value="F:zinc ion binding"/>
    <property type="evidence" value="ECO:0007669"/>
    <property type="project" value="UniProtKB-KW"/>
</dbReference>
<dbReference type="InterPro" id="IPR036236">
    <property type="entry name" value="Znf_C2H2_sf"/>
</dbReference>
<comment type="caution">
    <text evidence="4">The sequence shown here is derived from an EMBL/GenBank/DDBJ whole genome shotgun (WGS) entry which is preliminary data.</text>
</comment>
<keyword evidence="1" id="KW-0863">Zinc-finger</keyword>
<feature type="compositionally biased region" description="Basic and acidic residues" evidence="2">
    <location>
        <begin position="34"/>
        <end position="56"/>
    </location>
</feature>
<evidence type="ECO:0000256" key="1">
    <source>
        <dbReference type="PROSITE-ProRule" id="PRU00042"/>
    </source>
</evidence>
<dbReference type="AlphaFoldDB" id="A0A5N3VW31"/>
<dbReference type="InterPro" id="IPR013087">
    <property type="entry name" value="Znf_C2H2_type"/>
</dbReference>
<dbReference type="SUPFAM" id="SSF57667">
    <property type="entry name" value="beta-beta-alpha zinc fingers"/>
    <property type="match status" value="1"/>
</dbReference>
<dbReference type="PANTHER" id="PTHR14947:SF24">
    <property type="entry name" value="ZINC FINGER PROTEIN 781-RELATED"/>
    <property type="match status" value="1"/>
</dbReference>
<keyword evidence="1" id="KW-0862">Zinc</keyword>
<evidence type="ECO:0000313" key="5">
    <source>
        <dbReference type="Proteomes" id="UP000326062"/>
    </source>
</evidence>
<reference evidence="4 5" key="1">
    <citation type="submission" date="2019-06" db="EMBL/GenBank/DDBJ databases">
        <title>Discovery of a novel chromosome fission-fusion reversal in muntjac.</title>
        <authorList>
            <person name="Mudd A.B."/>
            <person name="Bredeson J.V."/>
            <person name="Baum R."/>
            <person name="Hockemeyer D."/>
            <person name="Rokhsar D.S."/>
        </authorList>
    </citation>
    <scope>NUCLEOTIDE SEQUENCE [LARGE SCALE GENOMIC DNA]</scope>
    <source>
        <strain evidence="4">UCam_UCB_Mr</strain>
        <tissue evidence="4">Fibroblast cell line</tissue>
    </source>
</reference>
<organism evidence="4 5">
    <name type="scientific">Muntiacus reevesi</name>
    <name type="common">Reeves' muntjac</name>
    <name type="synonym">Cervus reevesi</name>
    <dbReference type="NCBI Taxonomy" id="9886"/>
    <lineage>
        <taxon>Eukaryota</taxon>
        <taxon>Metazoa</taxon>
        <taxon>Chordata</taxon>
        <taxon>Craniata</taxon>
        <taxon>Vertebrata</taxon>
        <taxon>Euteleostomi</taxon>
        <taxon>Mammalia</taxon>
        <taxon>Eutheria</taxon>
        <taxon>Laurasiatheria</taxon>
        <taxon>Artiodactyla</taxon>
        <taxon>Ruminantia</taxon>
        <taxon>Pecora</taxon>
        <taxon>Cervidae</taxon>
        <taxon>Muntiacinae</taxon>
        <taxon>Muntiacus</taxon>
    </lineage>
</organism>
<dbReference type="EMBL" id="VCEB01000824">
    <property type="protein sequence ID" value="KAB0353487.1"/>
    <property type="molecule type" value="Genomic_DNA"/>
</dbReference>
<dbReference type="InterPro" id="IPR039938">
    <property type="entry name" value="Sp4-like"/>
</dbReference>
<proteinExistence type="predicted"/>
<protein>
    <recommendedName>
        <fullName evidence="3">C2H2-type domain-containing protein</fullName>
    </recommendedName>
</protein>
<feature type="region of interest" description="Disordered" evidence="2">
    <location>
        <begin position="83"/>
        <end position="121"/>
    </location>
</feature>
<sequence length="225" mass="26187">FFLRKIEENMHDIECLWTDDGRNDRGTSISHNKNLTDRRDHDSRSDAGNKPVERHGSSFQDQLQILESEGTVSECSQIVVNINSSGSGLPPQRTRSVHKGNSHKRENAVMHPSELGPDQKAHKKKTYSCNEHKMTFLQDSELTRHQRIYTGRKAYKCNIWSKAFNDKSTFLIREYILERNHINVMCVEKPLVKKQDIQFVRPFTLERNHIHVKYVAVAILKSQYL</sequence>
<dbReference type="Proteomes" id="UP000326062">
    <property type="component" value="Unassembled WGS sequence"/>
</dbReference>
<dbReference type="PANTHER" id="PTHR14947">
    <property type="entry name" value="ZINC FINGER PROTEIN"/>
    <property type="match status" value="1"/>
</dbReference>
<evidence type="ECO:0000256" key="2">
    <source>
        <dbReference type="SAM" id="MobiDB-lite"/>
    </source>
</evidence>
<name>A0A5N3VW31_MUNRE</name>
<evidence type="ECO:0000313" key="4">
    <source>
        <dbReference type="EMBL" id="KAB0353487.1"/>
    </source>
</evidence>
<feature type="non-terminal residue" evidence="4">
    <location>
        <position position="1"/>
    </location>
</feature>
<dbReference type="Gene3D" id="3.30.160.60">
    <property type="entry name" value="Classic Zinc Finger"/>
    <property type="match status" value="1"/>
</dbReference>
<keyword evidence="5" id="KW-1185">Reference proteome</keyword>
<gene>
    <name evidence="4" type="ORF">FD755_023811</name>
</gene>
<feature type="domain" description="C2H2-type" evidence="3">
    <location>
        <begin position="127"/>
        <end position="154"/>
    </location>
</feature>
<accession>A0A5N3VW31</accession>
<feature type="region of interest" description="Disordered" evidence="2">
    <location>
        <begin position="17"/>
        <end position="59"/>
    </location>
</feature>
<evidence type="ECO:0000259" key="3">
    <source>
        <dbReference type="PROSITE" id="PS50157"/>
    </source>
</evidence>
<dbReference type="PROSITE" id="PS50157">
    <property type="entry name" value="ZINC_FINGER_C2H2_2"/>
    <property type="match status" value="1"/>
</dbReference>
<keyword evidence="1" id="KW-0479">Metal-binding</keyword>